<gene>
    <name evidence="1" type="ORF">C7M71_007830</name>
</gene>
<dbReference type="Pfam" id="PF10604">
    <property type="entry name" value="Polyketide_cyc2"/>
    <property type="match status" value="1"/>
</dbReference>
<dbReference type="Gene3D" id="3.30.530.20">
    <property type="match status" value="1"/>
</dbReference>
<dbReference type="AlphaFoldDB" id="A0A345SUG0"/>
<dbReference type="SUPFAM" id="SSF55961">
    <property type="entry name" value="Bet v1-like"/>
    <property type="match status" value="1"/>
</dbReference>
<protein>
    <submittedName>
        <fullName evidence="1">SRPBCC family protein</fullName>
    </submittedName>
</protein>
<proteinExistence type="predicted"/>
<dbReference type="CDD" id="cd07812">
    <property type="entry name" value="SRPBCC"/>
    <property type="match status" value="1"/>
</dbReference>
<name>A0A345SUG0_9ACTN</name>
<dbReference type="InterPro" id="IPR019587">
    <property type="entry name" value="Polyketide_cyclase/dehydratase"/>
</dbReference>
<accession>A0A345SUG0</accession>
<dbReference type="OrthoDB" id="4483486at2"/>
<evidence type="ECO:0000313" key="1">
    <source>
        <dbReference type="EMBL" id="AXI77365.1"/>
    </source>
</evidence>
<reference evidence="2" key="1">
    <citation type="submission" date="2018-07" db="EMBL/GenBank/DDBJ databases">
        <title>Streptacidiphilus bronchialis DSM 106435 chromosome.</title>
        <authorList>
            <person name="Batra D."/>
            <person name="Gulvik C.A."/>
        </authorList>
    </citation>
    <scope>NUCLEOTIDE SEQUENCE [LARGE SCALE GENOMIC DNA]</scope>
    <source>
        <strain evidence="2">DSM 106435</strain>
    </source>
</reference>
<dbReference type="EMBL" id="CP031264">
    <property type="protein sequence ID" value="AXI77365.1"/>
    <property type="molecule type" value="Genomic_DNA"/>
</dbReference>
<keyword evidence="2" id="KW-1185">Reference proteome</keyword>
<evidence type="ECO:0000313" key="2">
    <source>
        <dbReference type="Proteomes" id="UP000249340"/>
    </source>
</evidence>
<dbReference type="Proteomes" id="UP000249340">
    <property type="component" value="Chromosome"/>
</dbReference>
<dbReference type="InterPro" id="IPR023393">
    <property type="entry name" value="START-like_dom_sf"/>
</dbReference>
<dbReference type="KEGG" id="stri:C7M71_007830"/>
<organism evidence="1 2">
    <name type="scientific">Peterkaempfera bronchialis</name>
    <dbReference type="NCBI Taxonomy" id="2126346"/>
    <lineage>
        <taxon>Bacteria</taxon>
        <taxon>Bacillati</taxon>
        <taxon>Actinomycetota</taxon>
        <taxon>Actinomycetes</taxon>
        <taxon>Kitasatosporales</taxon>
        <taxon>Streptomycetaceae</taxon>
        <taxon>Peterkaempfera</taxon>
    </lineage>
</organism>
<sequence>MAVRHVLVRRPPEAVWAVLSDGSRYAEWVVGTAETREADPGWPRVGSQIQYSVRLGLCTLHNRTVVRVCEPPGRLELEALAGPLGTARIAIQVEPWGEGETLVVVDEHPLRGPGSRMHVAPVELLIQVRHRKMLARLARVVEQDG</sequence>